<sequence>MPCLWSESRSIAMSYMETSGIQALPELTGAQLNTLYDQLIWSPAASTPNDEVQNKKNLIAWLQRNLPHLKKERKMPTMAIINASMALRDGNAYCGAEMEDVQVKMEDEVDPPYASVKDTGLAPIARRLARIPSTKSSAVKPLPSQVFENEATPSAYRPASAPMAKSMLPFSAAKSVPEKGTAFMTHTPRETAATLGLGSGLRPHGVVKYSTSNESSSDDESAFSDPDDAIKKSTPRPMPTVRHRPLGFRSIHKYEDEDQSLQCPDLTSFAPPERTVSPALSHTLWTEHEDAQPPTPAVSEEVPNHAYPQVLEAIRHDFPYAMTYASDGDLDRVMATLAQLMLITVEAKKEAPTIWNFICLPRNLSSVIVFTFSTTPLLGSFARPPSTIPLFFRTLYCITPAILHFHMSRAHKTPSNGLPSQQAFTTFPSSISLCRPPRPPSSY</sequence>
<evidence type="ECO:0000313" key="3">
    <source>
        <dbReference type="Proteomes" id="UP000799539"/>
    </source>
</evidence>
<protein>
    <submittedName>
        <fullName evidence="2">Uncharacterized protein</fullName>
    </submittedName>
</protein>
<dbReference type="AlphaFoldDB" id="A0A6A6F6N8"/>
<feature type="region of interest" description="Disordered" evidence="1">
    <location>
        <begin position="194"/>
        <end position="244"/>
    </location>
</feature>
<dbReference type="Proteomes" id="UP000799539">
    <property type="component" value="Unassembled WGS sequence"/>
</dbReference>
<organism evidence="2 3">
    <name type="scientific">Cercospora zeae-maydis SCOH1-5</name>
    <dbReference type="NCBI Taxonomy" id="717836"/>
    <lineage>
        <taxon>Eukaryota</taxon>
        <taxon>Fungi</taxon>
        <taxon>Dikarya</taxon>
        <taxon>Ascomycota</taxon>
        <taxon>Pezizomycotina</taxon>
        <taxon>Dothideomycetes</taxon>
        <taxon>Dothideomycetidae</taxon>
        <taxon>Mycosphaerellales</taxon>
        <taxon>Mycosphaerellaceae</taxon>
        <taxon>Cercospora</taxon>
    </lineage>
</organism>
<name>A0A6A6F6N8_9PEZI</name>
<feature type="compositionally biased region" description="Acidic residues" evidence="1">
    <location>
        <begin position="216"/>
        <end position="227"/>
    </location>
</feature>
<proteinExistence type="predicted"/>
<dbReference type="EMBL" id="ML992698">
    <property type="protein sequence ID" value="KAF2207997.1"/>
    <property type="molecule type" value="Genomic_DNA"/>
</dbReference>
<evidence type="ECO:0000256" key="1">
    <source>
        <dbReference type="SAM" id="MobiDB-lite"/>
    </source>
</evidence>
<keyword evidence="3" id="KW-1185">Reference proteome</keyword>
<accession>A0A6A6F6N8</accession>
<evidence type="ECO:0000313" key="2">
    <source>
        <dbReference type="EMBL" id="KAF2207997.1"/>
    </source>
</evidence>
<gene>
    <name evidence="2" type="ORF">CERZMDRAFT_88083</name>
</gene>
<reference evidence="2" key="1">
    <citation type="journal article" date="2020" name="Stud. Mycol.">
        <title>101 Dothideomycetes genomes: a test case for predicting lifestyles and emergence of pathogens.</title>
        <authorList>
            <person name="Haridas S."/>
            <person name="Albert R."/>
            <person name="Binder M."/>
            <person name="Bloem J."/>
            <person name="Labutti K."/>
            <person name="Salamov A."/>
            <person name="Andreopoulos B."/>
            <person name="Baker S."/>
            <person name="Barry K."/>
            <person name="Bills G."/>
            <person name="Bluhm B."/>
            <person name="Cannon C."/>
            <person name="Castanera R."/>
            <person name="Culley D."/>
            <person name="Daum C."/>
            <person name="Ezra D."/>
            <person name="Gonzalez J."/>
            <person name="Henrissat B."/>
            <person name="Kuo A."/>
            <person name="Liang C."/>
            <person name="Lipzen A."/>
            <person name="Lutzoni F."/>
            <person name="Magnuson J."/>
            <person name="Mondo S."/>
            <person name="Nolan M."/>
            <person name="Ohm R."/>
            <person name="Pangilinan J."/>
            <person name="Park H.-J."/>
            <person name="Ramirez L."/>
            <person name="Alfaro M."/>
            <person name="Sun H."/>
            <person name="Tritt A."/>
            <person name="Yoshinaga Y."/>
            <person name="Zwiers L.-H."/>
            <person name="Turgeon B."/>
            <person name="Goodwin S."/>
            <person name="Spatafora J."/>
            <person name="Crous P."/>
            <person name="Grigoriev I."/>
        </authorList>
    </citation>
    <scope>NUCLEOTIDE SEQUENCE</scope>
    <source>
        <strain evidence="2">SCOH1-5</strain>
    </source>
</reference>